<comment type="caution">
    <text evidence="1">The sequence shown here is derived from an EMBL/GenBank/DDBJ whole genome shotgun (WGS) entry which is preliminary data.</text>
</comment>
<evidence type="ECO:0000313" key="2">
    <source>
        <dbReference type="Proteomes" id="UP001500483"/>
    </source>
</evidence>
<keyword evidence="2" id="KW-1185">Reference proteome</keyword>
<protein>
    <submittedName>
        <fullName evidence="1">Uncharacterized protein</fullName>
    </submittedName>
</protein>
<dbReference type="Proteomes" id="UP001500483">
    <property type="component" value="Unassembled WGS sequence"/>
</dbReference>
<gene>
    <name evidence="1" type="ORF">GCM10020366_58170</name>
</gene>
<sequence>MGIVPNLQGKSDRIRKDEHRNLIVCPLPYDGSFVETFYMAWEVITAFLAADAQLPKEVALPRPAARTVARYLADRREYPVLDVVEALDDLSQPELLRTKNDPVDVWFAGGSQETLQTGSVLAPIPRTNF</sequence>
<organism evidence="1 2">
    <name type="scientific">Saccharopolyspora gregorii</name>
    <dbReference type="NCBI Taxonomy" id="33914"/>
    <lineage>
        <taxon>Bacteria</taxon>
        <taxon>Bacillati</taxon>
        <taxon>Actinomycetota</taxon>
        <taxon>Actinomycetes</taxon>
        <taxon>Pseudonocardiales</taxon>
        <taxon>Pseudonocardiaceae</taxon>
        <taxon>Saccharopolyspora</taxon>
    </lineage>
</organism>
<evidence type="ECO:0000313" key="1">
    <source>
        <dbReference type="EMBL" id="GAA3364009.1"/>
    </source>
</evidence>
<proteinExistence type="predicted"/>
<name>A0ABP6RZ97_9PSEU</name>
<dbReference type="EMBL" id="BAAAYK010000038">
    <property type="protein sequence ID" value="GAA3364009.1"/>
    <property type="molecule type" value="Genomic_DNA"/>
</dbReference>
<accession>A0ABP6RZ97</accession>
<reference evidence="2" key="1">
    <citation type="journal article" date="2019" name="Int. J. Syst. Evol. Microbiol.">
        <title>The Global Catalogue of Microorganisms (GCM) 10K type strain sequencing project: providing services to taxonomists for standard genome sequencing and annotation.</title>
        <authorList>
            <consortium name="The Broad Institute Genomics Platform"/>
            <consortium name="The Broad Institute Genome Sequencing Center for Infectious Disease"/>
            <person name="Wu L."/>
            <person name="Ma J."/>
        </authorList>
    </citation>
    <scope>NUCLEOTIDE SEQUENCE [LARGE SCALE GENOMIC DNA]</scope>
    <source>
        <strain evidence="2">JCM 9687</strain>
    </source>
</reference>